<protein>
    <submittedName>
        <fullName evidence="1">Uncharacterized protein</fullName>
    </submittedName>
</protein>
<sequence length="72" mass="8503">MCSATPVPNFVYAILQKKELHCEKHKLKQVIRRKERSIKSVESPIVRNRIQKEITSMETKIHKIDGQINLYK</sequence>
<dbReference type="AlphaFoldDB" id="A0A6C0CU42"/>
<reference evidence="1" key="1">
    <citation type="journal article" date="2020" name="Nature">
        <title>Giant virus diversity and host interactions through global metagenomics.</title>
        <authorList>
            <person name="Schulz F."/>
            <person name="Roux S."/>
            <person name="Paez-Espino D."/>
            <person name="Jungbluth S."/>
            <person name="Walsh D.A."/>
            <person name="Denef V.J."/>
            <person name="McMahon K.D."/>
            <person name="Konstantinidis K.T."/>
            <person name="Eloe-Fadrosh E.A."/>
            <person name="Kyrpides N.C."/>
            <person name="Woyke T."/>
        </authorList>
    </citation>
    <scope>NUCLEOTIDE SEQUENCE</scope>
    <source>
        <strain evidence="1">GVMAG-M-3300021964-36</strain>
    </source>
</reference>
<proteinExistence type="predicted"/>
<dbReference type="EMBL" id="MN739485">
    <property type="protein sequence ID" value="QHT07757.1"/>
    <property type="molecule type" value="Genomic_DNA"/>
</dbReference>
<organism evidence="1">
    <name type="scientific">viral metagenome</name>
    <dbReference type="NCBI Taxonomy" id="1070528"/>
    <lineage>
        <taxon>unclassified sequences</taxon>
        <taxon>metagenomes</taxon>
        <taxon>organismal metagenomes</taxon>
    </lineage>
</organism>
<evidence type="ECO:0000313" key="1">
    <source>
        <dbReference type="EMBL" id="QHT07757.1"/>
    </source>
</evidence>
<accession>A0A6C0CU42</accession>
<name>A0A6C0CU42_9ZZZZ</name>